<evidence type="ECO:0000313" key="1">
    <source>
        <dbReference type="EMBL" id="CEK94643.1"/>
    </source>
</evidence>
<protein>
    <submittedName>
        <fullName evidence="1">Uncharacterized protein</fullName>
    </submittedName>
</protein>
<sequence length="60" mass="6808">MLQQNKYCLHAQEKPFAYMSRMPQIEKVIAEHNIAATTYNVLNLARTEKATSSAVIVLNN</sequence>
<name>A0A0B7BNV0_9EUPU</name>
<dbReference type="AlphaFoldDB" id="A0A0B7BNV0"/>
<reference evidence="1" key="1">
    <citation type="submission" date="2014-12" db="EMBL/GenBank/DDBJ databases">
        <title>Insight into the proteome of Arion vulgaris.</title>
        <authorList>
            <person name="Aradska J."/>
            <person name="Bulat T."/>
            <person name="Smidak R."/>
            <person name="Sarate P."/>
            <person name="Gangsoo J."/>
            <person name="Sialana F."/>
            <person name="Bilban M."/>
            <person name="Lubec G."/>
        </authorList>
    </citation>
    <scope>NUCLEOTIDE SEQUENCE</scope>
    <source>
        <tissue evidence="1">Skin</tissue>
    </source>
</reference>
<dbReference type="EMBL" id="HACG01047778">
    <property type="protein sequence ID" value="CEK94643.1"/>
    <property type="molecule type" value="Transcribed_RNA"/>
</dbReference>
<proteinExistence type="predicted"/>
<organism evidence="1">
    <name type="scientific">Arion vulgaris</name>
    <dbReference type="NCBI Taxonomy" id="1028688"/>
    <lineage>
        <taxon>Eukaryota</taxon>
        <taxon>Metazoa</taxon>
        <taxon>Spiralia</taxon>
        <taxon>Lophotrochozoa</taxon>
        <taxon>Mollusca</taxon>
        <taxon>Gastropoda</taxon>
        <taxon>Heterobranchia</taxon>
        <taxon>Euthyneura</taxon>
        <taxon>Panpulmonata</taxon>
        <taxon>Eupulmonata</taxon>
        <taxon>Stylommatophora</taxon>
        <taxon>Helicina</taxon>
        <taxon>Arionoidea</taxon>
        <taxon>Arionidae</taxon>
        <taxon>Arion</taxon>
    </lineage>
</organism>
<accession>A0A0B7BNV0</accession>
<gene>
    <name evidence="1" type="primary">ORF201959</name>
</gene>